<gene>
    <name evidence="2" type="ORF">K3166_02080</name>
</gene>
<dbReference type="RefSeq" id="WP_221423059.1">
    <property type="nucleotide sequence ID" value="NZ_CP081297.1"/>
</dbReference>
<name>A0ABX8ZEU3_9SPHN</name>
<reference evidence="2 3" key="1">
    <citation type="submission" date="2021-08" db="EMBL/GenBank/DDBJ databases">
        <title>Comparative Genomics Analysis of the Genus Qipengyuania Reveals Extensive Genetic Diversity and Metabolic Versatility, Including the Description of Fifteen Novel Species.</title>
        <authorList>
            <person name="Liu Y."/>
        </authorList>
    </citation>
    <scope>NUCLEOTIDE SEQUENCE [LARGE SCALE GENOMIC DNA]</scope>
    <source>
        <strain evidence="2 3">1XM2-8</strain>
    </source>
</reference>
<feature type="region of interest" description="Disordered" evidence="1">
    <location>
        <begin position="18"/>
        <end position="109"/>
    </location>
</feature>
<dbReference type="EMBL" id="CP081297">
    <property type="protein sequence ID" value="QZD87521.1"/>
    <property type="molecule type" value="Genomic_DNA"/>
</dbReference>
<evidence type="ECO:0000313" key="2">
    <source>
        <dbReference type="EMBL" id="QZD87521.1"/>
    </source>
</evidence>
<sequence>MKHFAILATASLLLAGCKDEPAAPGPENEAQSAEGEVLGGTISDDMLPLGHVTSQAPPLRESETGSNGSEDEATSASETATPEAAEPEVAEAEAAAGPRAEPEQSAEED</sequence>
<accession>A0ABX8ZEU3</accession>
<feature type="compositionally biased region" description="Low complexity" evidence="1">
    <location>
        <begin position="74"/>
        <end position="84"/>
    </location>
</feature>
<evidence type="ECO:0008006" key="4">
    <source>
        <dbReference type="Google" id="ProtNLM"/>
    </source>
</evidence>
<proteinExistence type="predicted"/>
<dbReference type="PROSITE" id="PS51257">
    <property type="entry name" value="PROKAR_LIPOPROTEIN"/>
    <property type="match status" value="1"/>
</dbReference>
<evidence type="ECO:0000256" key="1">
    <source>
        <dbReference type="SAM" id="MobiDB-lite"/>
    </source>
</evidence>
<keyword evidence="3" id="KW-1185">Reference proteome</keyword>
<protein>
    <recommendedName>
        <fullName evidence="4">Lipoprotein</fullName>
    </recommendedName>
</protein>
<evidence type="ECO:0000313" key="3">
    <source>
        <dbReference type="Proteomes" id="UP000824280"/>
    </source>
</evidence>
<dbReference type="Proteomes" id="UP000824280">
    <property type="component" value="Chromosome"/>
</dbReference>
<organism evidence="2 3">
    <name type="scientific">Qipengyuania psychrotolerans</name>
    <dbReference type="NCBI Taxonomy" id="2867238"/>
    <lineage>
        <taxon>Bacteria</taxon>
        <taxon>Pseudomonadati</taxon>
        <taxon>Pseudomonadota</taxon>
        <taxon>Alphaproteobacteria</taxon>
        <taxon>Sphingomonadales</taxon>
        <taxon>Erythrobacteraceae</taxon>
        <taxon>Qipengyuania</taxon>
    </lineage>
</organism>